<sequence length="468" mass="53461">MDTEALPSDLVAAVIRLSRIPRARRALYELIDTYLQPPHGMLDLPLEILEHVVTFVGPEGLIALRTTCKKLEEATRSRFIDRFIECRRHVLSIYSLKALIDIAAHPHFGRFVKTVILDTTCPFEHDGKRYVASTQSFNHHDACKLLKEAFRQLKMHGQKIALGVTDRNRTSHGIWKLFSPRSKFHLLKQDRRFVFLIVRICANELDIIVSKWVFELREVCPAATRDKTVQKFASEALDVTRILSPSRSLKFNVLQAHFSLHIIEFELIWDHEERSLEMSGLAQWCPRLDRNVAFNLLEGLDLVAAAKITELTLSSCRIASDIDHDQFIKFIQTCSKTLERVKLSGIVIAHDSKWSPVLRLLARAPYLAKFELVTLSRQFQARVSSEKRTVVVVYVDEWSGHGGNISAELDDLAAAVEADESTWESLSNNDPKKWMYRMTGRKKTPNTLDAESANDNGSFTFANLQRPR</sequence>
<feature type="region of interest" description="Disordered" evidence="1">
    <location>
        <begin position="445"/>
        <end position="468"/>
    </location>
</feature>
<evidence type="ECO:0000313" key="4">
    <source>
        <dbReference type="Proteomes" id="UP000030672"/>
    </source>
</evidence>
<name>A0A074W7Y7_AURM1</name>
<keyword evidence="4" id="KW-1185">Reference proteome</keyword>
<gene>
    <name evidence="3" type="ORF">M437DRAFT_80326</name>
</gene>
<dbReference type="Pfam" id="PF00646">
    <property type="entry name" value="F-box"/>
    <property type="match status" value="1"/>
</dbReference>
<dbReference type="InterPro" id="IPR036047">
    <property type="entry name" value="F-box-like_dom_sf"/>
</dbReference>
<protein>
    <recommendedName>
        <fullName evidence="2">F-box domain-containing protein</fullName>
    </recommendedName>
</protein>
<dbReference type="GeneID" id="63920705"/>
<proteinExistence type="predicted"/>
<accession>A0A074W7Y7</accession>
<dbReference type="EMBL" id="KL584824">
    <property type="protein sequence ID" value="KEQ67684.1"/>
    <property type="molecule type" value="Genomic_DNA"/>
</dbReference>
<dbReference type="SUPFAM" id="SSF81383">
    <property type="entry name" value="F-box domain"/>
    <property type="match status" value="1"/>
</dbReference>
<feature type="domain" description="F-box" evidence="2">
    <location>
        <begin position="38"/>
        <end position="87"/>
    </location>
</feature>
<evidence type="ECO:0000259" key="2">
    <source>
        <dbReference type="PROSITE" id="PS50181"/>
    </source>
</evidence>
<dbReference type="PROSITE" id="PS50181">
    <property type="entry name" value="FBOX"/>
    <property type="match status" value="1"/>
</dbReference>
<dbReference type="HOGENOM" id="CLU_583906_0_0_1"/>
<organism evidence="3 4">
    <name type="scientific">Aureobasidium melanogenum (strain CBS 110374)</name>
    <name type="common">Aureobasidium pullulans var. melanogenum</name>
    <dbReference type="NCBI Taxonomy" id="1043003"/>
    <lineage>
        <taxon>Eukaryota</taxon>
        <taxon>Fungi</taxon>
        <taxon>Dikarya</taxon>
        <taxon>Ascomycota</taxon>
        <taxon>Pezizomycotina</taxon>
        <taxon>Dothideomycetes</taxon>
        <taxon>Dothideomycetidae</taxon>
        <taxon>Dothideales</taxon>
        <taxon>Saccotheciaceae</taxon>
        <taxon>Aureobasidium</taxon>
    </lineage>
</organism>
<evidence type="ECO:0000256" key="1">
    <source>
        <dbReference type="SAM" id="MobiDB-lite"/>
    </source>
</evidence>
<reference evidence="3 4" key="1">
    <citation type="journal article" date="2014" name="BMC Genomics">
        <title>Genome sequencing of four Aureobasidium pullulans varieties: biotechnological potential, stress tolerance, and description of new species.</title>
        <authorList>
            <person name="Gostin Ar C."/>
            <person name="Ohm R.A."/>
            <person name="Kogej T."/>
            <person name="Sonjak S."/>
            <person name="Turk M."/>
            <person name="Zajc J."/>
            <person name="Zalar P."/>
            <person name="Grube M."/>
            <person name="Sun H."/>
            <person name="Han J."/>
            <person name="Sharma A."/>
            <person name="Chiniquy J."/>
            <person name="Ngan C.Y."/>
            <person name="Lipzen A."/>
            <person name="Barry K."/>
            <person name="Grigoriev I.V."/>
            <person name="Gunde-Cimerman N."/>
        </authorList>
    </citation>
    <scope>NUCLEOTIDE SEQUENCE [LARGE SCALE GENOMIC DNA]</scope>
    <source>
        <strain evidence="3 4">CBS 110374</strain>
    </source>
</reference>
<dbReference type="STRING" id="1043003.A0A074W7Y7"/>
<dbReference type="InterPro" id="IPR001810">
    <property type="entry name" value="F-box_dom"/>
</dbReference>
<evidence type="ECO:0000313" key="3">
    <source>
        <dbReference type="EMBL" id="KEQ67684.1"/>
    </source>
</evidence>
<dbReference type="Proteomes" id="UP000030672">
    <property type="component" value="Unassembled WGS sequence"/>
</dbReference>
<dbReference type="RefSeq" id="XP_040884706.1">
    <property type="nucleotide sequence ID" value="XM_041027332.1"/>
</dbReference>
<dbReference type="AlphaFoldDB" id="A0A074W7Y7"/>